<dbReference type="SUPFAM" id="SSF51735">
    <property type="entry name" value="NAD(P)-binding Rossmann-fold domains"/>
    <property type="match status" value="1"/>
</dbReference>
<comment type="caution">
    <text evidence="4">The sequence shown here is derived from an EMBL/GenBank/DDBJ whole genome shotgun (WGS) entry which is preliminary data.</text>
</comment>
<dbReference type="InterPro" id="IPR045312">
    <property type="entry name" value="PCBER-like"/>
</dbReference>
<keyword evidence="5" id="KW-1185">Reference proteome</keyword>
<keyword evidence="2" id="KW-0560">Oxidoreductase</keyword>
<organism evidence="4 5">
    <name type="scientific">Orbilia brochopaga</name>
    <dbReference type="NCBI Taxonomy" id="3140254"/>
    <lineage>
        <taxon>Eukaryota</taxon>
        <taxon>Fungi</taxon>
        <taxon>Dikarya</taxon>
        <taxon>Ascomycota</taxon>
        <taxon>Pezizomycotina</taxon>
        <taxon>Orbiliomycetes</taxon>
        <taxon>Orbiliales</taxon>
        <taxon>Orbiliaceae</taxon>
        <taxon>Orbilia</taxon>
    </lineage>
</organism>
<dbReference type="Gene3D" id="3.40.50.720">
    <property type="entry name" value="NAD(P)-binding Rossmann-like Domain"/>
    <property type="match status" value="1"/>
</dbReference>
<dbReference type="CDD" id="cd05259">
    <property type="entry name" value="PCBER_SDR_a"/>
    <property type="match status" value="1"/>
</dbReference>
<feature type="domain" description="NmrA-like" evidence="3">
    <location>
        <begin position="100"/>
        <end position="319"/>
    </location>
</feature>
<keyword evidence="1" id="KW-0521">NADP</keyword>
<dbReference type="Pfam" id="PF05368">
    <property type="entry name" value="NmrA"/>
    <property type="match status" value="1"/>
</dbReference>
<protein>
    <recommendedName>
        <fullName evidence="3">NmrA-like domain-containing protein</fullName>
    </recommendedName>
</protein>
<dbReference type="AlphaFoldDB" id="A0AAV9UBL9"/>
<dbReference type="InterPro" id="IPR036291">
    <property type="entry name" value="NAD(P)-bd_dom_sf"/>
</dbReference>
<evidence type="ECO:0000313" key="4">
    <source>
        <dbReference type="EMBL" id="KAK6338164.1"/>
    </source>
</evidence>
<dbReference type="Proteomes" id="UP001375240">
    <property type="component" value="Unassembled WGS sequence"/>
</dbReference>
<dbReference type="EMBL" id="JAVHNQ010000010">
    <property type="protein sequence ID" value="KAK6338164.1"/>
    <property type="molecule type" value="Genomic_DNA"/>
</dbReference>
<dbReference type="Gene3D" id="3.90.25.10">
    <property type="entry name" value="UDP-galactose 4-epimerase, domain 1"/>
    <property type="match status" value="1"/>
</dbReference>
<evidence type="ECO:0000256" key="1">
    <source>
        <dbReference type="ARBA" id="ARBA00022857"/>
    </source>
</evidence>
<dbReference type="GO" id="GO:0016491">
    <property type="term" value="F:oxidoreductase activity"/>
    <property type="evidence" value="ECO:0007669"/>
    <property type="project" value="UniProtKB-KW"/>
</dbReference>
<evidence type="ECO:0000259" key="3">
    <source>
        <dbReference type="Pfam" id="PF05368"/>
    </source>
</evidence>
<dbReference type="PANTHER" id="PTHR47706">
    <property type="entry name" value="NMRA-LIKE FAMILY PROTEIN"/>
    <property type="match status" value="1"/>
</dbReference>
<evidence type="ECO:0000313" key="5">
    <source>
        <dbReference type="Proteomes" id="UP001375240"/>
    </source>
</evidence>
<dbReference type="InterPro" id="IPR051609">
    <property type="entry name" value="NmrA/Isoflavone_reductase-like"/>
</dbReference>
<gene>
    <name evidence="4" type="ORF">TWF696_001634</name>
</gene>
<dbReference type="PANTHER" id="PTHR47706:SF9">
    <property type="entry name" value="NMRA-LIKE DOMAIN-CONTAINING PROTEIN-RELATED"/>
    <property type="match status" value="1"/>
</dbReference>
<proteinExistence type="predicted"/>
<name>A0AAV9UBL9_9PEZI</name>
<accession>A0AAV9UBL9</accession>
<evidence type="ECO:0000256" key="2">
    <source>
        <dbReference type="ARBA" id="ARBA00023002"/>
    </source>
</evidence>
<sequence length="399" mass="43277">MRVGLQLVFWLDCNIAGLLVASGHCGLVLPRFVDSRTLAATEFTNPKTSRDKRAEHPIDPIQLTTEPIPRAETSEIDQLKRCSLEQHITFEIKAAMSTIKNVIVVGASGNLGPSILQALLVSSQFNVSVLTRAGSHSASTFPANVTVHTTDYTPESLAAAFKDKDAVVSVIAGAALGEQKKLIDAAIAAGVKRFIPSEFGSNTDNRDAQELVPVFSRKVEIKEYLESRVGDGLTWTGIVVGPVFDRSLKLGFLGFDIPSRRATIYDSGERRFTTSTLALVSSAVVGVLLHPEQTANKYVYVGSFTTTQNEILALLQSATSDEWTVERTTSTEKVDLGKENVLKRRDSAAIRPLVTAAMYHERGGSDYEKDVGLSNDLLELKQQQGLEEVIGEVVKSLSA</sequence>
<dbReference type="InterPro" id="IPR008030">
    <property type="entry name" value="NmrA-like"/>
</dbReference>
<reference evidence="4 5" key="1">
    <citation type="submission" date="2019-10" db="EMBL/GenBank/DDBJ databases">
        <authorList>
            <person name="Palmer J.M."/>
        </authorList>
    </citation>
    <scope>NUCLEOTIDE SEQUENCE [LARGE SCALE GENOMIC DNA]</scope>
    <source>
        <strain evidence="4 5">TWF696</strain>
    </source>
</reference>